<comment type="caution">
    <text evidence="6">The sequence shown here is derived from an EMBL/GenBank/DDBJ whole genome shotgun (WGS) entry which is preliminary data.</text>
</comment>
<dbReference type="Pfam" id="PF04140">
    <property type="entry name" value="ICMT"/>
    <property type="match status" value="1"/>
</dbReference>
<feature type="transmembrane region" description="Helical" evidence="5">
    <location>
        <begin position="43"/>
        <end position="62"/>
    </location>
</feature>
<keyword evidence="4 5" id="KW-0472">Membrane</keyword>
<evidence type="ECO:0000313" key="7">
    <source>
        <dbReference type="Proteomes" id="UP000570166"/>
    </source>
</evidence>
<dbReference type="GO" id="GO:0016020">
    <property type="term" value="C:membrane"/>
    <property type="evidence" value="ECO:0007669"/>
    <property type="project" value="UniProtKB-SubCell"/>
</dbReference>
<evidence type="ECO:0000256" key="5">
    <source>
        <dbReference type="SAM" id="Phobius"/>
    </source>
</evidence>
<feature type="transmembrane region" description="Helical" evidence="5">
    <location>
        <begin position="224"/>
        <end position="245"/>
    </location>
</feature>
<keyword evidence="6" id="KW-0489">Methyltransferase</keyword>
<dbReference type="Proteomes" id="UP000570166">
    <property type="component" value="Unassembled WGS sequence"/>
</dbReference>
<dbReference type="AlphaFoldDB" id="A0A838LAZ8"/>
<evidence type="ECO:0000256" key="1">
    <source>
        <dbReference type="ARBA" id="ARBA00004141"/>
    </source>
</evidence>
<evidence type="ECO:0000313" key="6">
    <source>
        <dbReference type="EMBL" id="MBA2936583.1"/>
    </source>
</evidence>
<feature type="transmembrane region" description="Helical" evidence="5">
    <location>
        <begin position="185"/>
        <end position="204"/>
    </location>
</feature>
<dbReference type="EMBL" id="JACEIB010000027">
    <property type="protein sequence ID" value="MBA2936583.1"/>
    <property type="molecule type" value="Genomic_DNA"/>
</dbReference>
<dbReference type="RefSeq" id="WP_160364417.1">
    <property type="nucleotide sequence ID" value="NZ_JACEIB010000027.1"/>
</dbReference>
<feature type="transmembrane region" description="Helical" evidence="5">
    <location>
        <begin position="257"/>
        <end position="275"/>
    </location>
</feature>
<feature type="transmembrane region" description="Helical" evidence="5">
    <location>
        <begin position="347"/>
        <end position="366"/>
    </location>
</feature>
<feature type="transmembrane region" description="Helical" evidence="5">
    <location>
        <begin position="14"/>
        <end position="37"/>
    </location>
</feature>
<keyword evidence="3 5" id="KW-1133">Transmembrane helix</keyword>
<comment type="subcellular location">
    <subcellularLocation>
        <location evidence="1">Membrane</location>
        <topology evidence="1">Multi-pass membrane protein</topology>
    </subcellularLocation>
</comment>
<keyword evidence="7" id="KW-1185">Reference proteome</keyword>
<evidence type="ECO:0000256" key="2">
    <source>
        <dbReference type="ARBA" id="ARBA00022692"/>
    </source>
</evidence>
<feature type="transmembrane region" description="Helical" evidence="5">
    <location>
        <begin position="372"/>
        <end position="389"/>
    </location>
</feature>
<proteinExistence type="predicted"/>
<accession>A0A838LAZ8</accession>
<dbReference type="GO" id="GO:0004671">
    <property type="term" value="F:protein C-terminal S-isoprenylcysteine carboxyl O-methyltransferase activity"/>
    <property type="evidence" value="ECO:0007669"/>
    <property type="project" value="InterPro"/>
</dbReference>
<keyword evidence="6" id="KW-0808">Transferase</keyword>
<keyword evidence="2 5" id="KW-0812">Transmembrane</keyword>
<evidence type="ECO:0000256" key="3">
    <source>
        <dbReference type="ARBA" id="ARBA00022989"/>
    </source>
</evidence>
<sequence length="445" mass="50129">MDDSNATSQTPRSAVSAAVGFVGLAGLGLFYIAVRIWHFDAPWVPLAGLLACAAPMVLWSVLVDRVHRNPTTGIDWTAEPRSWRDAFDTGLVKLAGLWATWGLIACFYALGRWYWSDGSYLYAMQVLSTALIPLVALSIPYVVWLDRRLIDRQDGAWVFGHWLMTLGSGFDPALKPKLAEHWRSWAIKGFFTAFMFSALPGNWSSAIHAYPRQMWDDPMKLAEATAALMFLVDVSIGTVGYILTLKPLDSHIRSGNPFMQGWVAALICYPPFMLMNNGGPLDYSPGQLGWERAFSDHPMLQPLWAFALMGLTGCYAWATVAFGIRFSNLTYRGLLTNGPYRFTKHPAYLSKNLFWWMSTLPILTTTGWWGDGARNTVILALISAVYFWRAKTEERHMLREDPAYQAYADWMAEHGAITKWFVRAQRLWRAPPSAVPLATPAEQRR</sequence>
<dbReference type="GO" id="GO:0032259">
    <property type="term" value="P:methylation"/>
    <property type="evidence" value="ECO:0007669"/>
    <property type="project" value="UniProtKB-KW"/>
</dbReference>
<feature type="transmembrane region" description="Helical" evidence="5">
    <location>
        <begin position="303"/>
        <end position="326"/>
    </location>
</feature>
<reference evidence="6 7" key="1">
    <citation type="submission" date="2020-07" db="EMBL/GenBank/DDBJ databases">
        <authorList>
            <person name="Sun Q."/>
        </authorList>
    </citation>
    <scope>NUCLEOTIDE SEQUENCE [LARGE SCALE GENOMIC DNA]</scope>
    <source>
        <strain evidence="6 7">CGMCC 1.13654</strain>
    </source>
</reference>
<name>A0A838LAZ8_9SPHN</name>
<feature type="transmembrane region" description="Helical" evidence="5">
    <location>
        <begin position="122"/>
        <end position="144"/>
    </location>
</feature>
<protein>
    <submittedName>
        <fullName evidence="6">Protein-S-isoprenylcysteine methyltransferase</fullName>
    </submittedName>
</protein>
<gene>
    <name evidence="6" type="ORF">HZF05_21090</name>
</gene>
<feature type="transmembrane region" description="Helical" evidence="5">
    <location>
        <begin position="91"/>
        <end position="110"/>
    </location>
</feature>
<dbReference type="InterPro" id="IPR007269">
    <property type="entry name" value="ICMT_MeTrfase"/>
</dbReference>
<organism evidence="6 7">
    <name type="scientific">Sphingomonas chungangi</name>
    <dbReference type="NCBI Taxonomy" id="2683589"/>
    <lineage>
        <taxon>Bacteria</taxon>
        <taxon>Pseudomonadati</taxon>
        <taxon>Pseudomonadota</taxon>
        <taxon>Alphaproteobacteria</taxon>
        <taxon>Sphingomonadales</taxon>
        <taxon>Sphingomonadaceae</taxon>
        <taxon>Sphingomonas</taxon>
    </lineage>
</organism>
<evidence type="ECO:0000256" key="4">
    <source>
        <dbReference type="ARBA" id="ARBA00023136"/>
    </source>
</evidence>
<dbReference type="Gene3D" id="1.20.120.1630">
    <property type="match status" value="1"/>
</dbReference>